<keyword evidence="3" id="KW-1185">Reference proteome</keyword>
<dbReference type="SUPFAM" id="SSF53474">
    <property type="entry name" value="alpha/beta-Hydrolases"/>
    <property type="match status" value="1"/>
</dbReference>
<feature type="domain" description="AB hydrolase-1" evidence="1">
    <location>
        <begin position="55"/>
        <end position="137"/>
    </location>
</feature>
<proteinExistence type="predicted"/>
<dbReference type="AlphaFoldDB" id="A0A2T5MJ13"/>
<dbReference type="Gene3D" id="3.40.50.1820">
    <property type="entry name" value="alpha/beta hydrolase"/>
    <property type="match status" value="1"/>
</dbReference>
<dbReference type="PANTHER" id="PTHR42103">
    <property type="entry name" value="ALPHA/BETA-HYDROLASES SUPERFAMILY PROTEIN"/>
    <property type="match status" value="1"/>
</dbReference>
<accession>A0A2T5MJ13</accession>
<protein>
    <recommendedName>
        <fullName evidence="1">AB hydrolase-1 domain-containing protein</fullName>
    </recommendedName>
</protein>
<dbReference type="PANTHER" id="PTHR42103:SF2">
    <property type="entry name" value="AB HYDROLASE-1 DOMAIN-CONTAINING PROTEIN"/>
    <property type="match status" value="1"/>
</dbReference>
<reference evidence="2 3" key="1">
    <citation type="submission" date="2018-04" db="EMBL/GenBank/DDBJ databases">
        <title>Novel species isolated from glacier.</title>
        <authorList>
            <person name="Liu Q."/>
            <person name="Xin Y.-H."/>
        </authorList>
    </citation>
    <scope>NUCLEOTIDE SEQUENCE [LARGE SCALE GENOMIC DNA]</scope>
    <source>
        <strain evidence="2 3">GT1R17</strain>
    </source>
</reference>
<evidence type="ECO:0000313" key="3">
    <source>
        <dbReference type="Proteomes" id="UP000244248"/>
    </source>
</evidence>
<gene>
    <name evidence="2" type="ORF">CJD38_06660</name>
</gene>
<dbReference type="Proteomes" id="UP000244248">
    <property type="component" value="Unassembled WGS sequence"/>
</dbReference>
<dbReference type="OrthoDB" id="9800435at2"/>
<evidence type="ECO:0000259" key="1">
    <source>
        <dbReference type="Pfam" id="PF00561"/>
    </source>
</evidence>
<organism evidence="2 3">
    <name type="scientific">Stenotrophobium rhamnosiphilum</name>
    <dbReference type="NCBI Taxonomy" id="2029166"/>
    <lineage>
        <taxon>Bacteria</taxon>
        <taxon>Pseudomonadati</taxon>
        <taxon>Pseudomonadota</taxon>
        <taxon>Gammaproteobacteria</taxon>
        <taxon>Nevskiales</taxon>
        <taxon>Nevskiaceae</taxon>
        <taxon>Stenotrophobium</taxon>
    </lineage>
</organism>
<sequence>MTNQISPTEMPRAGETSELLIPGPAGLIEVMLTAPGDVATPAGIAVICHPHPLMGGAMSNKVVYSLASSASKAGLYSLRFNFRGVGRSEGLHDEGRGETDDTLFLVDWLRQRVPGARLVLMGFSFGGFVSVKAAQQAKPYLQVSIAPPFSKYFNEPVPPRPDCPWLVVHGTADDVVSYDDTVQVLNGFDPPPELATLKDAGHFFHGRLAEVQGAVLPFLQKNWV</sequence>
<dbReference type="EMBL" id="QANS01000002">
    <property type="protein sequence ID" value="PTU32539.1"/>
    <property type="molecule type" value="Genomic_DNA"/>
</dbReference>
<dbReference type="Pfam" id="PF00561">
    <property type="entry name" value="Abhydrolase_1"/>
    <property type="match status" value="1"/>
</dbReference>
<evidence type="ECO:0000313" key="2">
    <source>
        <dbReference type="EMBL" id="PTU32539.1"/>
    </source>
</evidence>
<dbReference type="InterPro" id="IPR029058">
    <property type="entry name" value="AB_hydrolase_fold"/>
</dbReference>
<name>A0A2T5MJ13_9GAMM</name>
<comment type="caution">
    <text evidence="2">The sequence shown here is derived from an EMBL/GenBank/DDBJ whole genome shotgun (WGS) entry which is preliminary data.</text>
</comment>
<dbReference type="InterPro" id="IPR000073">
    <property type="entry name" value="AB_hydrolase_1"/>
</dbReference>
<dbReference type="RefSeq" id="WP_107939733.1">
    <property type="nucleotide sequence ID" value="NZ_QANS01000002.1"/>
</dbReference>